<dbReference type="InterPro" id="IPR043519">
    <property type="entry name" value="NT_sf"/>
</dbReference>
<dbReference type="Gene3D" id="3.30.460.10">
    <property type="entry name" value="Beta Polymerase, domain 2"/>
    <property type="match status" value="1"/>
</dbReference>
<dbReference type="Pfam" id="PF18765">
    <property type="entry name" value="Polbeta"/>
    <property type="match status" value="1"/>
</dbReference>
<dbReference type="NCBIfam" id="NF047752">
    <property type="entry name" value="MntA_antitoxin"/>
    <property type="match status" value="1"/>
</dbReference>
<dbReference type="CDD" id="cd05403">
    <property type="entry name" value="NT_KNTase_like"/>
    <property type="match status" value="1"/>
</dbReference>
<dbReference type="PANTHER" id="PTHR43852">
    <property type="entry name" value="NUCLEOTIDYLTRANSFERASE"/>
    <property type="match status" value="1"/>
</dbReference>
<sequence>MAPLTKPQIIESLTERLRAEIPGLLAVYRFGSWGTPDERADSDVDIAVLAETPLAPEHCWDIAQRLAVRLGRDVDLVDLRGASTVLAARIVSQGERLFCSEETVCEVWEDYIYAAYARLNEERRAIIRDIEARGSVYGR</sequence>
<name>A0A1F6V6C8_9PROT</name>
<feature type="domain" description="Polymerase beta nucleotidyltransferase" evidence="1">
    <location>
        <begin position="22"/>
        <end position="102"/>
    </location>
</feature>
<dbReference type="InterPro" id="IPR041633">
    <property type="entry name" value="Polbeta"/>
</dbReference>
<comment type="caution">
    <text evidence="2">The sequence shown here is derived from an EMBL/GenBank/DDBJ whole genome shotgun (WGS) entry which is preliminary data.</text>
</comment>
<dbReference type="PANTHER" id="PTHR43852:SF2">
    <property type="entry name" value="PROTEIN ADENYLYLTRANSFERASE MNTA"/>
    <property type="match status" value="1"/>
</dbReference>
<evidence type="ECO:0000259" key="1">
    <source>
        <dbReference type="Pfam" id="PF18765"/>
    </source>
</evidence>
<dbReference type="AlphaFoldDB" id="A0A1F6V6C8"/>
<organism evidence="2 3">
    <name type="scientific">Candidatus Muproteobacteria bacterium RBG_16_60_9</name>
    <dbReference type="NCBI Taxonomy" id="1817755"/>
    <lineage>
        <taxon>Bacteria</taxon>
        <taxon>Pseudomonadati</taxon>
        <taxon>Pseudomonadota</taxon>
        <taxon>Candidatus Muproteobacteria</taxon>
    </lineage>
</organism>
<dbReference type="SUPFAM" id="SSF81301">
    <property type="entry name" value="Nucleotidyltransferase"/>
    <property type="match status" value="1"/>
</dbReference>
<dbReference type="Proteomes" id="UP000179076">
    <property type="component" value="Unassembled WGS sequence"/>
</dbReference>
<evidence type="ECO:0000313" key="3">
    <source>
        <dbReference type="Proteomes" id="UP000179076"/>
    </source>
</evidence>
<proteinExistence type="predicted"/>
<evidence type="ECO:0000313" key="2">
    <source>
        <dbReference type="EMBL" id="OGI65036.1"/>
    </source>
</evidence>
<gene>
    <name evidence="2" type="ORF">A2W18_05610</name>
</gene>
<reference evidence="2 3" key="1">
    <citation type="journal article" date="2016" name="Nat. Commun.">
        <title>Thousands of microbial genomes shed light on interconnected biogeochemical processes in an aquifer system.</title>
        <authorList>
            <person name="Anantharaman K."/>
            <person name="Brown C.T."/>
            <person name="Hug L.A."/>
            <person name="Sharon I."/>
            <person name="Castelle C.J."/>
            <person name="Probst A.J."/>
            <person name="Thomas B.C."/>
            <person name="Singh A."/>
            <person name="Wilkins M.J."/>
            <person name="Karaoz U."/>
            <person name="Brodie E.L."/>
            <person name="Williams K.H."/>
            <person name="Hubbard S.S."/>
            <person name="Banfield J.F."/>
        </authorList>
    </citation>
    <scope>NUCLEOTIDE SEQUENCE [LARGE SCALE GENOMIC DNA]</scope>
</reference>
<protein>
    <recommendedName>
        <fullName evidence="1">Polymerase beta nucleotidyltransferase domain-containing protein</fullName>
    </recommendedName>
</protein>
<accession>A0A1F6V6C8</accession>
<dbReference type="EMBL" id="MFSP01000113">
    <property type="protein sequence ID" value="OGI65036.1"/>
    <property type="molecule type" value="Genomic_DNA"/>
</dbReference>
<dbReference type="InterPro" id="IPR052930">
    <property type="entry name" value="TA_antitoxin_MntA"/>
</dbReference>